<evidence type="ECO:0000256" key="1">
    <source>
        <dbReference type="SAM" id="Phobius"/>
    </source>
</evidence>
<feature type="transmembrane region" description="Helical" evidence="1">
    <location>
        <begin position="55"/>
        <end position="76"/>
    </location>
</feature>
<keyword evidence="2" id="KW-0496">Mitochondrion</keyword>
<feature type="transmembrane region" description="Helical" evidence="1">
    <location>
        <begin position="6"/>
        <end position="22"/>
    </location>
</feature>
<dbReference type="AlphaFoldDB" id="A0A6M3R9L1"/>
<keyword evidence="1" id="KW-1133">Transmembrane helix</keyword>
<gene>
    <name evidence="2" type="primary">nad4L</name>
</gene>
<dbReference type="InterPro" id="IPR009356">
    <property type="entry name" value="NAD_DH_su4L"/>
</dbReference>
<evidence type="ECO:0000313" key="2">
    <source>
        <dbReference type="EMBL" id="QJD07091.1"/>
    </source>
</evidence>
<organism evidence="2">
    <name type="scientific">Enterogyrus malmbergi</name>
    <dbReference type="NCBI Taxonomy" id="2593014"/>
    <lineage>
        <taxon>Eukaryota</taxon>
        <taxon>Metazoa</taxon>
        <taxon>Spiralia</taxon>
        <taxon>Lophotrochozoa</taxon>
        <taxon>Platyhelminthes</taxon>
        <taxon>Monogenea</taxon>
        <taxon>Monopisthocotylea</taxon>
        <taxon>Dactylogyridea</taxon>
        <taxon>Ancyrocephalidae</taxon>
        <taxon>Enterogyrus</taxon>
    </lineage>
</organism>
<accession>A0A6M3R9L1</accession>
<reference evidence="2" key="1">
    <citation type="journal article" date="2019" name="Genes (Basel)">
        <title>Evidence for Adaptive Selection in the Mitogenome of a Mesoparasitic Monogenean Flatworm Enterogyrus malmbergi.</title>
        <authorList>
            <person name="Zhang D."/>
            <person name="Zou H."/>
            <person name="Wu S.G."/>
            <person name="Li M."/>
            <person name="Jakovlic I."/>
            <person name="Zhang J."/>
            <person name="Chen R."/>
            <person name="Li W.X."/>
            <person name="Wang G.T."/>
        </authorList>
    </citation>
    <scope>NUCLEOTIDE SEQUENCE</scope>
</reference>
<proteinExistence type="predicted"/>
<keyword evidence="1" id="KW-0472">Membrane</keyword>
<feature type="transmembrane region" description="Helical" evidence="1">
    <location>
        <begin position="29"/>
        <end position="49"/>
    </location>
</feature>
<dbReference type="Pfam" id="PF06235">
    <property type="entry name" value="NAD4L"/>
    <property type="match status" value="1"/>
</dbReference>
<name>A0A6M3R9L1_9PLAT</name>
<protein>
    <submittedName>
        <fullName evidence="2">NADH dehydrogenase subunit 4L</fullName>
    </submittedName>
</protein>
<sequence length="83" mass="9490">MISVLFFLGLLIMGFVFTLVSFKFISVLLLLENLNVLVLLFSFLVGLGYNNIPYLVFMVVATVEITLALVVLTRLWDFDSIYY</sequence>
<geneLocation type="mitochondrion" evidence="2"/>
<dbReference type="EMBL" id="MN095193">
    <property type="protein sequence ID" value="QJD07091.1"/>
    <property type="molecule type" value="Genomic_DNA"/>
</dbReference>
<keyword evidence="1" id="KW-0812">Transmembrane</keyword>